<keyword evidence="2" id="KW-1185">Reference proteome</keyword>
<evidence type="ECO:0000313" key="2">
    <source>
        <dbReference type="Proteomes" id="UP000681586"/>
    </source>
</evidence>
<gene>
    <name evidence="1" type="ORF">JJQ58_00955</name>
</gene>
<protein>
    <submittedName>
        <fullName evidence="1">Uncharacterized protein</fullName>
    </submittedName>
</protein>
<comment type="caution">
    <text evidence="1">The sequence shown here is derived from an EMBL/GenBank/DDBJ whole genome shotgun (WGS) entry which is preliminary data.</text>
</comment>
<dbReference type="RefSeq" id="WP_203153456.1">
    <property type="nucleotide sequence ID" value="NZ_JAEPSA010000003.1"/>
</dbReference>
<accession>A0ABS5MK93</accession>
<sequence length="76" mass="8859">MGYEYENDVVAELTSLGMEYNSNAHYEMADEVEEVYAKAKAFNEVIKKVETEFVSEDLADSIRILVNDYEYDMEEK</sequence>
<dbReference type="Proteomes" id="UP000681586">
    <property type="component" value="Unassembled WGS sequence"/>
</dbReference>
<name>A0ABS5MK93_9STAP</name>
<evidence type="ECO:0000313" key="1">
    <source>
        <dbReference type="EMBL" id="MBS3696047.1"/>
    </source>
</evidence>
<reference evidence="1 2" key="1">
    <citation type="submission" date="2021-05" db="EMBL/GenBank/DDBJ databases">
        <title>Staphylococcus fleurettii isolated from lake water in First Nation community in Manitoba, Canada.</title>
        <authorList>
            <person name="Bashar S."/>
            <person name="Murdock A."/>
            <person name="Patidar R."/>
            <person name="Golding G."/>
            <person name="Farenhorst A."/>
            <person name="Kumar A."/>
        </authorList>
    </citation>
    <scope>NUCLEOTIDE SEQUENCE [LARGE SCALE GENOMIC DNA]</scope>
    <source>
        <strain evidence="1 2">SF002</strain>
    </source>
</reference>
<proteinExistence type="predicted"/>
<dbReference type="EMBL" id="JAGXBM010000001">
    <property type="protein sequence ID" value="MBS3696047.1"/>
    <property type="molecule type" value="Genomic_DNA"/>
</dbReference>
<organism evidence="1 2">
    <name type="scientific">Mammaliicoccus fleurettii</name>
    <dbReference type="NCBI Taxonomy" id="150056"/>
    <lineage>
        <taxon>Bacteria</taxon>
        <taxon>Bacillati</taxon>
        <taxon>Bacillota</taxon>
        <taxon>Bacilli</taxon>
        <taxon>Bacillales</taxon>
        <taxon>Staphylococcaceae</taxon>
        <taxon>Mammaliicoccus</taxon>
    </lineage>
</organism>